<accession>A0ABQ9IG22</accession>
<dbReference type="EMBL" id="JARBHB010000001">
    <property type="protein sequence ID" value="KAJ8895622.1"/>
    <property type="molecule type" value="Genomic_DNA"/>
</dbReference>
<protein>
    <submittedName>
        <fullName evidence="2">Uncharacterized protein</fullName>
    </submittedName>
</protein>
<evidence type="ECO:0000313" key="2">
    <source>
        <dbReference type="EMBL" id="KAJ8895622.1"/>
    </source>
</evidence>
<name>A0ABQ9IG22_9NEOP</name>
<dbReference type="Proteomes" id="UP001159363">
    <property type="component" value="Chromosome 1"/>
</dbReference>
<evidence type="ECO:0000256" key="1">
    <source>
        <dbReference type="SAM" id="SignalP"/>
    </source>
</evidence>
<feature type="chain" id="PRO_5045519039" evidence="1">
    <location>
        <begin position="32"/>
        <end position="87"/>
    </location>
</feature>
<proteinExistence type="predicted"/>
<sequence>MMDLTKSFWMRLMDTLLWENALLVLGHLVESVKFLNGNKADLAVIPVDDRWKIQTPGRKIKQSSLSDLHMDCRQLEFNSKRTGAEEF</sequence>
<evidence type="ECO:0000313" key="3">
    <source>
        <dbReference type="Proteomes" id="UP001159363"/>
    </source>
</evidence>
<keyword evidence="1" id="KW-0732">Signal</keyword>
<reference evidence="2 3" key="1">
    <citation type="submission" date="2023-02" db="EMBL/GenBank/DDBJ databases">
        <title>LHISI_Scaffold_Assembly.</title>
        <authorList>
            <person name="Stuart O.P."/>
            <person name="Cleave R."/>
            <person name="Magrath M.J.L."/>
            <person name="Mikheyev A.S."/>
        </authorList>
    </citation>
    <scope>NUCLEOTIDE SEQUENCE [LARGE SCALE GENOMIC DNA]</scope>
    <source>
        <strain evidence="2">Daus_M_001</strain>
        <tissue evidence="2">Leg muscle</tissue>
    </source>
</reference>
<comment type="caution">
    <text evidence="2">The sequence shown here is derived from an EMBL/GenBank/DDBJ whole genome shotgun (WGS) entry which is preliminary data.</text>
</comment>
<gene>
    <name evidence="2" type="ORF">PR048_000958</name>
</gene>
<keyword evidence="3" id="KW-1185">Reference proteome</keyword>
<organism evidence="2 3">
    <name type="scientific">Dryococelus australis</name>
    <dbReference type="NCBI Taxonomy" id="614101"/>
    <lineage>
        <taxon>Eukaryota</taxon>
        <taxon>Metazoa</taxon>
        <taxon>Ecdysozoa</taxon>
        <taxon>Arthropoda</taxon>
        <taxon>Hexapoda</taxon>
        <taxon>Insecta</taxon>
        <taxon>Pterygota</taxon>
        <taxon>Neoptera</taxon>
        <taxon>Polyneoptera</taxon>
        <taxon>Phasmatodea</taxon>
        <taxon>Verophasmatodea</taxon>
        <taxon>Anareolatae</taxon>
        <taxon>Phasmatidae</taxon>
        <taxon>Eurycanthinae</taxon>
        <taxon>Dryococelus</taxon>
    </lineage>
</organism>
<feature type="signal peptide" evidence="1">
    <location>
        <begin position="1"/>
        <end position="31"/>
    </location>
</feature>